<dbReference type="FunFam" id="3.40.50.150:FF:000110">
    <property type="entry name" value="methyltransferase-like protein 13 isoform X1"/>
    <property type="match status" value="1"/>
</dbReference>
<evidence type="ECO:0000313" key="7">
    <source>
        <dbReference type="Proteomes" id="UP000288716"/>
    </source>
</evidence>
<sequence>MNLLPKTTKEFSSEEYWSSFFKKREKAFEWYGNYLHLKVLLHKYVKHKDSLLVVGCGNSSLGYELYSNGIVDNVNIDISELVVKQMTRKFVNDKTNGLKFVKMDATNMNFDNESFSVVLDKGTLDAIVADGSETNLHKADAMFREIDRVLKTNGRYICVSLLQSHVLTKIMSWFKNYKTNYVLRIHRCFDAEHASRIELESSVIFPVFIIVCTKLQKNLSFPFELYLSNDVNVRSSTTSSVEDLTSQIHSLQEYAILEHRLKSKTLPHESEICIQLFNESNQNFPRYSLFVLDMLSKVCTIKYAIFIVPDGQEMQWLFGTPEGRRELAKMSRTQRLCVVHLNRNHSYVSLQAIQDELSSRVMDFAPKGMKHSQGKPVPFLSVGSDVGSRVIRHQGKSELSGEYVVEDVSLPNNETFRRLIFMSNQNIIQSEIKVIEAKGQQLLDYNYLSCRHHYALFAGIVLQSTIKSSEDLNILLIGLGGGCFPTFVQRNLLHQNSNLEVVEIDDEMVKVAKNFFGFREKKIERECININVHVDNGITFIQNKSKSESKCYDVVIFDVDSKDIEKGLSCPPEDFVEKKFLECVRNLLKIKGLFILNLVARNNLLKQKIKNDIKCLFSSVYSYEIPQEINEVLYCFTEPTDCVLFDKDKYESIENSIKNIIKYKKISDISECIAKMKII</sequence>
<dbReference type="InterPro" id="IPR051419">
    <property type="entry name" value="Lys/N-term_MeTrsfase_sf"/>
</dbReference>
<dbReference type="EMBL" id="NCKV01007020">
    <property type="protein sequence ID" value="RWS23147.1"/>
    <property type="molecule type" value="Genomic_DNA"/>
</dbReference>
<dbReference type="Proteomes" id="UP000288716">
    <property type="component" value="Unassembled WGS sequence"/>
</dbReference>
<dbReference type="VEuPathDB" id="VectorBase:LDEU008892"/>
<evidence type="ECO:0000259" key="5">
    <source>
        <dbReference type="Pfam" id="PF13847"/>
    </source>
</evidence>
<reference evidence="6 7" key="1">
    <citation type="journal article" date="2018" name="Gigascience">
        <title>Genomes of trombidid mites reveal novel predicted allergens and laterally-transferred genes associated with secondary metabolism.</title>
        <authorList>
            <person name="Dong X."/>
            <person name="Chaisiri K."/>
            <person name="Xia D."/>
            <person name="Armstrong S.D."/>
            <person name="Fang Y."/>
            <person name="Donnelly M.J."/>
            <person name="Kadowaki T."/>
            <person name="McGarry J.W."/>
            <person name="Darby A.C."/>
            <person name="Makepeace B.L."/>
        </authorList>
    </citation>
    <scope>NUCLEOTIDE SEQUENCE [LARGE SCALE GENOMIC DNA]</scope>
    <source>
        <strain evidence="6">UoL-UT</strain>
    </source>
</reference>
<dbReference type="AlphaFoldDB" id="A0A443S6I6"/>
<feature type="domain" description="Methyltransferase" evidence="5">
    <location>
        <begin position="51"/>
        <end position="187"/>
    </location>
</feature>
<dbReference type="GO" id="GO:0008168">
    <property type="term" value="F:methyltransferase activity"/>
    <property type="evidence" value="ECO:0007669"/>
    <property type="project" value="UniProtKB-KW"/>
</dbReference>
<name>A0A443S6I6_9ACAR</name>
<keyword evidence="4" id="KW-0511">Multifunctional enzyme</keyword>
<dbReference type="Pfam" id="PF13847">
    <property type="entry name" value="Methyltransf_31"/>
    <property type="match status" value="1"/>
</dbReference>
<dbReference type="OrthoDB" id="411785at2759"/>
<organism evidence="6 7">
    <name type="scientific">Leptotrombidium deliense</name>
    <dbReference type="NCBI Taxonomy" id="299467"/>
    <lineage>
        <taxon>Eukaryota</taxon>
        <taxon>Metazoa</taxon>
        <taxon>Ecdysozoa</taxon>
        <taxon>Arthropoda</taxon>
        <taxon>Chelicerata</taxon>
        <taxon>Arachnida</taxon>
        <taxon>Acari</taxon>
        <taxon>Acariformes</taxon>
        <taxon>Trombidiformes</taxon>
        <taxon>Prostigmata</taxon>
        <taxon>Anystina</taxon>
        <taxon>Parasitengona</taxon>
        <taxon>Trombiculoidea</taxon>
        <taxon>Trombiculidae</taxon>
        <taxon>Leptotrombidium</taxon>
    </lineage>
</organism>
<dbReference type="PANTHER" id="PTHR12176:SF78">
    <property type="entry name" value="EEF1A LYSINE AND N-TERMINAL METHYLTRANSFERASE"/>
    <property type="match status" value="1"/>
</dbReference>
<dbReference type="InterPro" id="IPR025714">
    <property type="entry name" value="Methyltranfer_dom"/>
</dbReference>
<keyword evidence="3 6" id="KW-0808">Transferase</keyword>
<evidence type="ECO:0000256" key="1">
    <source>
        <dbReference type="ARBA" id="ARBA00008361"/>
    </source>
</evidence>
<evidence type="ECO:0000256" key="2">
    <source>
        <dbReference type="ARBA" id="ARBA00022603"/>
    </source>
</evidence>
<evidence type="ECO:0000256" key="4">
    <source>
        <dbReference type="ARBA" id="ARBA00023268"/>
    </source>
</evidence>
<proteinExistence type="inferred from homology"/>
<keyword evidence="2 6" id="KW-0489">Methyltransferase</keyword>
<dbReference type="Gene3D" id="3.40.50.150">
    <property type="entry name" value="Vaccinia Virus protein VP39"/>
    <property type="match status" value="2"/>
</dbReference>
<accession>A0A443S6I6</accession>
<comment type="similarity">
    <text evidence="1">Belongs to the methyltransferase superfamily.</text>
</comment>
<dbReference type="Pfam" id="PF01564">
    <property type="entry name" value="Spermine_synth"/>
    <property type="match status" value="1"/>
</dbReference>
<dbReference type="STRING" id="299467.A0A443S6I6"/>
<dbReference type="PANTHER" id="PTHR12176">
    <property type="entry name" value="SAM-DEPENDENT METHYLTRANSFERASE SUPERFAMILY PROTEIN"/>
    <property type="match status" value="1"/>
</dbReference>
<keyword evidence="7" id="KW-1185">Reference proteome</keyword>
<dbReference type="CDD" id="cd02440">
    <property type="entry name" value="AdoMet_MTases"/>
    <property type="match status" value="2"/>
</dbReference>
<comment type="caution">
    <text evidence="6">The sequence shown here is derived from an EMBL/GenBank/DDBJ whole genome shotgun (WGS) entry which is preliminary data.</text>
</comment>
<gene>
    <name evidence="6" type="ORF">B4U80_11056</name>
</gene>
<dbReference type="SUPFAM" id="SSF53335">
    <property type="entry name" value="S-adenosyl-L-methionine-dependent methyltransferases"/>
    <property type="match status" value="2"/>
</dbReference>
<dbReference type="GO" id="GO:0032259">
    <property type="term" value="P:methylation"/>
    <property type="evidence" value="ECO:0007669"/>
    <property type="project" value="UniProtKB-KW"/>
</dbReference>
<dbReference type="InterPro" id="IPR029063">
    <property type="entry name" value="SAM-dependent_MTases_sf"/>
</dbReference>
<evidence type="ECO:0000313" key="6">
    <source>
        <dbReference type="EMBL" id="RWS23147.1"/>
    </source>
</evidence>
<protein>
    <submittedName>
        <fullName evidence="6">Methyltransferase-like protein 13 isoform X1</fullName>
    </submittedName>
</protein>
<evidence type="ECO:0000256" key="3">
    <source>
        <dbReference type="ARBA" id="ARBA00022679"/>
    </source>
</evidence>